<dbReference type="InterPro" id="IPR006904">
    <property type="entry name" value="DUF716"/>
</dbReference>
<protein>
    <submittedName>
        <fullName evidence="7">Uncharacterized protein</fullName>
    </submittedName>
</protein>
<evidence type="ECO:0000256" key="2">
    <source>
        <dbReference type="ARBA" id="ARBA00006948"/>
    </source>
</evidence>
<comment type="similarity">
    <text evidence="2">Belongs to the TMEM45 family.</text>
</comment>
<sequence>MQIVNLSITNLQGLFNLSDVENEYGCTNGCTYLFEQFIDHPNWYCDGTPNLFPGGNWLGHVFPGTLFILWASHWLLGFVRHYHEGLQQGLPYVSKAYYRVLWFPERWPMEPIVKASLPALNIMLELWLAHPGGYRELSCSVGTPRAGHFIGNHLNNWQHAYMYPGFIISGVVDLVSRKSELPRGIPQAFLSLAFLFEALLMGLHKKHTQMDIMLHELLTASMLLCALCTAAEAAWHELPLLTAGRIAGMYMQGAWFIAAARIMYEDHPAWQTDQDSDMAPVASMPTLYLLLLMSIILGILAALGLGTIPYAHVWKHKHGSTSHERM</sequence>
<dbReference type="PANTHER" id="PTHR16007">
    <property type="entry name" value="EPIDIDYMAL MEMBRANE PROTEIN E9-RELATED"/>
    <property type="match status" value="1"/>
</dbReference>
<dbReference type="PANTHER" id="PTHR16007:SF15">
    <property type="entry name" value="TRANSMEMBRANE PROTEIN 45B"/>
    <property type="match status" value="1"/>
</dbReference>
<accession>A0A250XAC8</accession>
<keyword evidence="4 6" id="KW-1133">Transmembrane helix</keyword>
<dbReference type="EMBL" id="BEGY01000048">
    <property type="protein sequence ID" value="GAX80041.1"/>
    <property type="molecule type" value="Genomic_DNA"/>
</dbReference>
<dbReference type="InterPro" id="IPR042127">
    <property type="entry name" value="TMEM45"/>
</dbReference>
<keyword evidence="5 6" id="KW-0472">Membrane</keyword>
<dbReference type="OrthoDB" id="551896at2759"/>
<dbReference type="AlphaFoldDB" id="A0A250XAC8"/>
<evidence type="ECO:0000256" key="4">
    <source>
        <dbReference type="ARBA" id="ARBA00022989"/>
    </source>
</evidence>
<keyword evidence="3 6" id="KW-0812">Transmembrane</keyword>
<dbReference type="Pfam" id="PF04819">
    <property type="entry name" value="DUF716"/>
    <property type="match status" value="1"/>
</dbReference>
<evidence type="ECO:0000256" key="1">
    <source>
        <dbReference type="ARBA" id="ARBA00004141"/>
    </source>
</evidence>
<feature type="transmembrane region" description="Helical" evidence="6">
    <location>
        <begin position="284"/>
        <end position="308"/>
    </location>
</feature>
<evidence type="ECO:0000256" key="3">
    <source>
        <dbReference type="ARBA" id="ARBA00022692"/>
    </source>
</evidence>
<evidence type="ECO:0000313" key="7">
    <source>
        <dbReference type="EMBL" id="GAX80041.1"/>
    </source>
</evidence>
<proteinExistence type="inferred from homology"/>
<reference evidence="7 8" key="1">
    <citation type="submission" date="2017-08" db="EMBL/GenBank/DDBJ databases">
        <title>Acidophilic green algal genome provides insights into adaptation to an acidic environment.</title>
        <authorList>
            <person name="Hirooka S."/>
            <person name="Hirose Y."/>
            <person name="Kanesaki Y."/>
            <person name="Higuchi S."/>
            <person name="Fujiwara T."/>
            <person name="Onuma R."/>
            <person name="Era A."/>
            <person name="Ohbayashi R."/>
            <person name="Uzuka A."/>
            <person name="Nozaki H."/>
            <person name="Yoshikawa H."/>
            <person name="Miyagishima S.Y."/>
        </authorList>
    </citation>
    <scope>NUCLEOTIDE SEQUENCE [LARGE SCALE GENOMIC DNA]</scope>
    <source>
        <strain evidence="7 8">NIES-2499</strain>
    </source>
</reference>
<gene>
    <name evidence="7" type="ORF">CEUSTIGMA_g7480.t1</name>
</gene>
<evidence type="ECO:0000256" key="6">
    <source>
        <dbReference type="SAM" id="Phobius"/>
    </source>
</evidence>
<feature type="transmembrane region" description="Helical" evidence="6">
    <location>
        <begin position="247"/>
        <end position="264"/>
    </location>
</feature>
<evidence type="ECO:0000256" key="5">
    <source>
        <dbReference type="ARBA" id="ARBA00023136"/>
    </source>
</evidence>
<comment type="subcellular location">
    <subcellularLocation>
        <location evidence="1">Membrane</location>
        <topology evidence="1">Multi-pass membrane protein</topology>
    </subcellularLocation>
</comment>
<dbReference type="Proteomes" id="UP000232323">
    <property type="component" value="Unassembled WGS sequence"/>
</dbReference>
<feature type="transmembrane region" description="Helical" evidence="6">
    <location>
        <begin position="217"/>
        <end position="235"/>
    </location>
</feature>
<organism evidence="7 8">
    <name type="scientific">Chlamydomonas eustigma</name>
    <dbReference type="NCBI Taxonomy" id="1157962"/>
    <lineage>
        <taxon>Eukaryota</taxon>
        <taxon>Viridiplantae</taxon>
        <taxon>Chlorophyta</taxon>
        <taxon>core chlorophytes</taxon>
        <taxon>Chlorophyceae</taxon>
        <taxon>CS clade</taxon>
        <taxon>Chlamydomonadales</taxon>
        <taxon>Chlamydomonadaceae</taxon>
        <taxon>Chlamydomonas</taxon>
    </lineage>
</organism>
<evidence type="ECO:0000313" key="8">
    <source>
        <dbReference type="Proteomes" id="UP000232323"/>
    </source>
</evidence>
<dbReference type="GO" id="GO:0016020">
    <property type="term" value="C:membrane"/>
    <property type="evidence" value="ECO:0007669"/>
    <property type="project" value="UniProtKB-SubCell"/>
</dbReference>
<keyword evidence="8" id="KW-1185">Reference proteome</keyword>
<name>A0A250XAC8_9CHLO</name>
<comment type="caution">
    <text evidence="7">The sequence shown here is derived from an EMBL/GenBank/DDBJ whole genome shotgun (WGS) entry which is preliminary data.</text>
</comment>
<feature type="transmembrane region" description="Helical" evidence="6">
    <location>
        <begin position="57"/>
        <end position="79"/>
    </location>
</feature>